<keyword evidence="3" id="KW-0805">Transcription regulation</keyword>
<dbReference type="InterPro" id="IPR000014">
    <property type="entry name" value="PAS"/>
</dbReference>
<feature type="domain" description="ANTAR" evidence="7">
    <location>
        <begin position="341"/>
        <end position="402"/>
    </location>
</feature>
<keyword evidence="2" id="KW-0418">Kinase</keyword>
<accession>A0ABV4HXF3</accession>
<dbReference type="PROSITE" id="PS50921">
    <property type="entry name" value="ANTAR"/>
    <property type="match status" value="1"/>
</dbReference>
<dbReference type="RefSeq" id="WP_370717130.1">
    <property type="nucleotide sequence ID" value="NZ_JBGGTQ010000001.1"/>
</dbReference>
<evidence type="ECO:0000256" key="4">
    <source>
        <dbReference type="ARBA" id="ARBA00023163"/>
    </source>
</evidence>
<evidence type="ECO:0000256" key="5">
    <source>
        <dbReference type="SAM" id="Coils"/>
    </source>
</evidence>
<dbReference type="Proteomes" id="UP001566476">
    <property type="component" value="Unassembled WGS sequence"/>
</dbReference>
<dbReference type="Gene3D" id="3.30.450.20">
    <property type="entry name" value="PAS domain"/>
    <property type="match status" value="1"/>
</dbReference>
<gene>
    <name evidence="8" type="ORF">AB2L28_02475</name>
</gene>
<evidence type="ECO:0000259" key="6">
    <source>
        <dbReference type="PROSITE" id="PS50112"/>
    </source>
</evidence>
<dbReference type="InterPro" id="IPR013767">
    <property type="entry name" value="PAS_fold"/>
</dbReference>
<evidence type="ECO:0000313" key="9">
    <source>
        <dbReference type="Proteomes" id="UP001566476"/>
    </source>
</evidence>
<dbReference type="SMART" id="SM00091">
    <property type="entry name" value="PAS"/>
    <property type="match status" value="1"/>
</dbReference>
<feature type="domain" description="PAS" evidence="6">
    <location>
        <begin position="53"/>
        <end position="123"/>
    </location>
</feature>
<proteinExistence type="predicted"/>
<dbReference type="SUPFAM" id="SSF55781">
    <property type="entry name" value="GAF domain-like"/>
    <property type="match status" value="1"/>
</dbReference>
<keyword evidence="4" id="KW-0804">Transcription</keyword>
<dbReference type="Pfam" id="PF00989">
    <property type="entry name" value="PAS"/>
    <property type="match status" value="1"/>
</dbReference>
<dbReference type="SMART" id="SM01012">
    <property type="entry name" value="ANTAR"/>
    <property type="match status" value="1"/>
</dbReference>
<evidence type="ECO:0000313" key="8">
    <source>
        <dbReference type="EMBL" id="MEZ0491101.1"/>
    </source>
</evidence>
<sequence length="441" mass="46520">MRADRALPREHAVADDDLSLQLQVVTEELAVADDELAAQQRQIDELLAREVDARRTASAVIRSVPVPVLVTDATGGIVEANVAASALFGVPAARLARKPVQALVPPQVRPAVRDLVTAAAGARTVGATVAVSPRNGPERTVRVLITGGVHRGEDRSVLTWVLGDVTPAQVAADPAVLQAVAALTALPVGDLSQHELLTEVAGLATRAVTGASWASVVLGDPAEPSELAADSEEAQRIDGAQFRVGQGPAVTAHRDGVPVRSADLRQDERWPALAVPAGRTRVRSALALPVRARDVSAAAAVRGVLTVYGPEPGAFAGDEHLDRALVFAEAASALLHDLDRIAELRATAENLTVAMRSRATIEQAKGLVAGWVGCSVEEAFEVLTRLSQDRNVKLRELAALAVADPSRHDLRPVLVHAHDRLLERRAQERARERVQGASSSS</sequence>
<dbReference type="Gene3D" id="1.10.10.10">
    <property type="entry name" value="Winged helix-like DNA-binding domain superfamily/Winged helix DNA-binding domain"/>
    <property type="match status" value="1"/>
</dbReference>
<keyword evidence="1" id="KW-0808">Transferase</keyword>
<keyword evidence="5" id="KW-0175">Coiled coil</keyword>
<dbReference type="PROSITE" id="PS50112">
    <property type="entry name" value="PAS"/>
    <property type="match status" value="1"/>
</dbReference>
<dbReference type="CDD" id="cd00130">
    <property type="entry name" value="PAS"/>
    <property type="match status" value="1"/>
</dbReference>
<comment type="caution">
    <text evidence="8">The sequence shown here is derived from an EMBL/GenBank/DDBJ whole genome shotgun (WGS) entry which is preliminary data.</text>
</comment>
<evidence type="ECO:0000256" key="2">
    <source>
        <dbReference type="ARBA" id="ARBA00022777"/>
    </source>
</evidence>
<dbReference type="Pfam" id="PF03861">
    <property type="entry name" value="ANTAR"/>
    <property type="match status" value="1"/>
</dbReference>
<dbReference type="Gene3D" id="3.30.450.40">
    <property type="match status" value="1"/>
</dbReference>
<dbReference type="SUPFAM" id="SSF55785">
    <property type="entry name" value="PYP-like sensor domain (PAS domain)"/>
    <property type="match status" value="1"/>
</dbReference>
<evidence type="ECO:0000259" key="7">
    <source>
        <dbReference type="PROSITE" id="PS50921"/>
    </source>
</evidence>
<dbReference type="InterPro" id="IPR036388">
    <property type="entry name" value="WH-like_DNA-bd_sf"/>
</dbReference>
<dbReference type="InterPro" id="IPR029016">
    <property type="entry name" value="GAF-like_dom_sf"/>
</dbReference>
<dbReference type="InterPro" id="IPR035965">
    <property type="entry name" value="PAS-like_dom_sf"/>
</dbReference>
<dbReference type="InterPro" id="IPR003018">
    <property type="entry name" value="GAF"/>
</dbReference>
<name>A0ABV4HXF3_9ACTN</name>
<dbReference type="Pfam" id="PF13185">
    <property type="entry name" value="GAF_2"/>
    <property type="match status" value="1"/>
</dbReference>
<evidence type="ECO:0000256" key="1">
    <source>
        <dbReference type="ARBA" id="ARBA00022679"/>
    </source>
</evidence>
<dbReference type="NCBIfam" id="TIGR00229">
    <property type="entry name" value="sensory_box"/>
    <property type="match status" value="1"/>
</dbReference>
<evidence type="ECO:0000256" key="3">
    <source>
        <dbReference type="ARBA" id="ARBA00023015"/>
    </source>
</evidence>
<keyword evidence="9" id="KW-1185">Reference proteome</keyword>
<dbReference type="SUPFAM" id="SSF52172">
    <property type="entry name" value="CheY-like"/>
    <property type="match status" value="1"/>
</dbReference>
<dbReference type="InterPro" id="IPR005561">
    <property type="entry name" value="ANTAR"/>
</dbReference>
<feature type="coiled-coil region" evidence="5">
    <location>
        <begin position="22"/>
        <end position="56"/>
    </location>
</feature>
<protein>
    <submittedName>
        <fullName evidence="8">ANTAR domain-containing protein</fullName>
    </submittedName>
</protein>
<organism evidence="8 9">
    <name type="scientific">Kineococcus mangrovi</name>
    <dbReference type="NCBI Taxonomy" id="1660183"/>
    <lineage>
        <taxon>Bacteria</taxon>
        <taxon>Bacillati</taxon>
        <taxon>Actinomycetota</taxon>
        <taxon>Actinomycetes</taxon>
        <taxon>Kineosporiales</taxon>
        <taxon>Kineosporiaceae</taxon>
        <taxon>Kineococcus</taxon>
    </lineage>
</organism>
<dbReference type="EMBL" id="JBGGTQ010000001">
    <property type="protein sequence ID" value="MEZ0491101.1"/>
    <property type="molecule type" value="Genomic_DNA"/>
</dbReference>
<reference evidence="8 9" key="1">
    <citation type="submission" date="2024-07" db="EMBL/GenBank/DDBJ databases">
        <authorList>
            <person name="Thanompreechachai J."/>
            <person name="Duangmal K."/>
        </authorList>
    </citation>
    <scope>NUCLEOTIDE SEQUENCE [LARGE SCALE GENOMIC DNA]</scope>
    <source>
        <strain evidence="8 9">TBRC 1896</strain>
    </source>
</reference>
<dbReference type="InterPro" id="IPR011006">
    <property type="entry name" value="CheY-like_superfamily"/>
</dbReference>